<dbReference type="InterPro" id="IPR032710">
    <property type="entry name" value="NTF2-like_dom_sf"/>
</dbReference>
<proteinExistence type="predicted"/>
<dbReference type="SUPFAM" id="SSF54427">
    <property type="entry name" value="NTF2-like"/>
    <property type="match status" value="1"/>
</dbReference>
<comment type="caution">
    <text evidence="1">The sequence shown here is derived from an EMBL/GenBank/DDBJ whole genome shotgun (WGS) entry which is preliminary data.</text>
</comment>
<keyword evidence="2" id="KW-1185">Reference proteome</keyword>
<dbReference type="Gene3D" id="3.10.450.50">
    <property type="match status" value="1"/>
</dbReference>
<sequence>MSLELRTLVLDWTDALDRGDAVGAAALFAPDGVWHDVGAGRATG</sequence>
<reference evidence="1" key="1">
    <citation type="journal article" date="2014" name="Int. J. Syst. Evol. Microbiol.">
        <title>Complete genome sequence of Corynebacterium casei LMG S-19264T (=DSM 44701T), isolated from a smear-ripened cheese.</title>
        <authorList>
            <consortium name="US DOE Joint Genome Institute (JGI-PGF)"/>
            <person name="Walter F."/>
            <person name="Albersmeier A."/>
            <person name="Kalinowski J."/>
            <person name="Ruckert C."/>
        </authorList>
    </citation>
    <scope>NUCLEOTIDE SEQUENCE</scope>
    <source>
        <strain evidence="1">VKM Ac-1069</strain>
    </source>
</reference>
<gene>
    <name evidence="1" type="ORF">GCM10017577_35240</name>
</gene>
<dbReference type="EMBL" id="BSFQ01000013">
    <property type="protein sequence ID" value="GLL12383.1"/>
    <property type="molecule type" value="Genomic_DNA"/>
</dbReference>
<reference evidence="1" key="2">
    <citation type="submission" date="2023-01" db="EMBL/GenBank/DDBJ databases">
        <authorList>
            <person name="Sun Q."/>
            <person name="Evtushenko L."/>
        </authorList>
    </citation>
    <scope>NUCLEOTIDE SEQUENCE</scope>
    <source>
        <strain evidence="1">VKM Ac-1069</strain>
    </source>
</reference>
<evidence type="ECO:0000313" key="2">
    <source>
        <dbReference type="Proteomes" id="UP001143463"/>
    </source>
</evidence>
<organism evidence="1 2">
    <name type="scientific">Pseudonocardia halophobica</name>
    <dbReference type="NCBI Taxonomy" id="29401"/>
    <lineage>
        <taxon>Bacteria</taxon>
        <taxon>Bacillati</taxon>
        <taxon>Actinomycetota</taxon>
        <taxon>Actinomycetes</taxon>
        <taxon>Pseudonocardiales</taxon>
        <taxon>Pseudonocardiaceae</taxon>
        <taxon>Pseudonocardia</taxon>
    </lineage>
</organism>
<name>A0A9W6L367_9PSEU</name>
<evidence type="ECO:0008006" key="3">
    <source>
        <dbReference type="Google" id="ProtNLM"/>
    </source>
</evidence>
<protein>
    <recommendedName>
        <fullName evidence="3">SnoaL-like domain-containing protein</fullName>
    </recommendedName>
</protein>
<accession>A0A9W6L367</accession>
<evidence type="ECO:0000313" key="1">
    <source>
        <dbReference type="EMBL" id="GLL12383.1"/>
    </source>
</evidence>
<dbReference type="AlphaFoldDB" id="A0A9W6L367"/>
<dbReference type="RefSeq" id="WP_197040618.1">
    <property type="nucleotide sequence ID" value="NZ_BAAAUZ010000077.1"/>
</dbReference>
<dbReference type="Proteomes" id="UP001143463">
    <property type="component" value="Unassembled WGS sequence"/>
</dbReference>